<dbReference type="InterPro" id="IPR029063">
    <property type="entry name" value="SAM-dependent_MTases_sf"/>
</dbReference>
<feature type="compositionally biased region" description="Pro residues" evidence="1">
    <location>
        <begin position="420"/>
        <end position="430"/>
    </location>
</feature>
<keyword evidence="3" id="KW-1185">Reference proteome</keyword>
<organism evidence="2 3">
    <name type="scientific">Paractinoplanes deccanensis</name>
    <dbReference type="NCBI Taxonomy" id="113561"/>
    <lineage>
        <taxon>Bacteria</taxon>
        <taxon>Bacillati</taxon>
        <taxon>Actinomycetota</taxon>
        <taxon>Actinomycetes</taxon>
        <taxon>Micromonosporales</taxon>
        <taxon>Micromonosporaceae</taxon>
        <taxon>Paractinoplanes</taxon>
    </lineage>
</organism>
<dbReference type="Proteomes" id="UP000609879">
    <property type="component" value="Unassembled WGS sequence"/>
</dbReference>
<name>A0ABQ3YJ61_9ACTN</name>
<feature type="region of interest" description="Disordered" evidence="1">
    <location>
        <begin position="414"/>
        <end position="436"/>
    </location>
</feature>
<dbReference type="Gene3D" id="3.40.50.150">
    <property type="entry name" value="Vaccinia Virus protein VP39"/>
    <property type="match status" value="1"/>
</dbReference>
<protein>
    <recommendedName>
        <fullName evidence="4">Class I SAM-dependent methyltransferase</fullName>
    </recommendedName>
</protein>
<evidence type="ECO:0000313" key="3">
    <source>
        <dbReference type="Proteomes" id="UP000609879"/>
    </source>
</evidence>
<dbReference type="EMBL" id="BOMI01000185">
    <property type="protein sequence ID" value="GID80038.1"/>
    <property type="molecule type" value="Genomic_DNA"/>
</dbReference>
<evidence type="ECO:0008006" key="4">
    <source>
        <dbReference type="Google" id="ProtNLM"/>
    </source>
</evidence>
<evidence type="ECO:0000256" key="1">
    <source>
        <dbReference type="SAM" id="MobiDB-lite"/>
    </source>
</evidence>
<sequence length="506" mass="53427">MPSFTEDRPRAGGALFGHLAAHLPAGAEVLVAGPHDDALIDALAGRATVTCLLRSQPEAIELEARGVRVLCGTLPKVTEAERYDVVVALDGLGRLCSVEGPQLDWAESLQALKRLLRPGGTLLLAVENELGVHKLVDPSSTTSAQDDSAWRPLGEFDTKPGNPGRLAARLSAEGLAIDWLGAAWPSPEAPTLIATPNALHDGPADALAAVTASATARAYAGRPVLSDPRRLAAAAVRGGLGPELAAAWIVAAHRAPRPAAVLSLPPVLLTAPVASRDAGEGPAAADGAVIGLAPGRDGAWTRRVLHEVPGHDLSALDGPLPRGRLLEELLLAACLRDDLPIVRRLLTGWASALPDATADNVVVHRDTYTVLDPSVPPQADVIRRFAETLLGGGYAHPWPAATDVRTLTTILHGAAGLPDDVPPGEDPPPPDARREHEEQIRALRRQLADAASRAQWYERELDRRDSELRKARMQIAAFSGSVGFRVAKLGYGVARKARNRLRKGLS</sequence>
<proteinExistence type="predicted"/>
<reference evidence="2 3" key="1">
    <citation type="submission" date="2021-01" db="EMBL/GenBank/DDBJ databases">
        <title>Whole genome shotgun sequence of Actinoplanes deccanensis NBRC 13994.</title>
        <authorList>
            <person name="Komaki H."/>
            <person name="Tamura T."/>
        </authorList>
    </citation>
    <scope>NUCLEOTIDE SEQUENCE [LARGE SCALE GENOMIC DNA]</scope>
    <source>
        <strain evidence="2 3">NBRC 13994</strain>
    </source>
</reference>
<comment type="caution">
    <text evidence="2">The sequence shown here is derived from an EMBL/GenBank/DDBJ whole genome shotgun (WGS) entry which is preliminary data.</text>
</comment>
<accession>A0ABQ3YJ61</accession>
<dbReference type="SUPFAM" id="SSF53335">
    <property type="entry name" value="S-adenosyl-L-methionine-dependent methyltransferases"/>
    <property type="match status" value="1"/>
</dbReference>
<evidence type="ECO:0000313" key="2">
    <source>
        <dbReference type="EMBL" id="GID80038.1"/>
    </source>
</evidence>
<gene>
    <name evidence="2" type="ORF">Ade02nite_86790</name>
</gene>